<feature type="transmembrane region" description="Helical" evidence="1">
    <location>
        <begin position="243"/>
        <end position="265"/>
    </location>
</feature>
<feature type="transmembrane region" description="Helical" evidence="1">
    <location>
        <begin position="427"/>
        <end position="447"/>
    </location>
</feature>
<dbReference type="EMBL" id="BJOU01000001">
    <property type="protein sequence ID" value="GED97358.1"/>
    <property type="molecule type" value="Genomic_DNA"/>
</dbReference>
<keyword evidence="3" id="KW-0808">Transferase</keyword>
<reference evidence="4" key="1">
    <citation type="submission" date="2019-06" db="EMBL/GenBank/DDBJ databases">
        <title>Gordonia isolated from sludge of a wastewater treatment plant.</title>
        <authorList>
            <person name="Tamura T."/>
            <person name="Aoyama K."/>
            <person name="Kang Y."/>
            <person name="Saito S."/>
            <person name="Akiyama N."/>
            <person name="Yazawa K."/>
            <person name="Gonoi T."/>
            <person name="Mikami Y."/>
        </authorList>
    </citation>
    <scope>NUCLEOTIDE SEQUENCE [LARGE SCALE GENOMIC DNA]</scope>
    <source>
        <strain evidence="4">NBRC 107697</strain>
    </source>
</reference>
<feature type="domain" description="Acyltransferase 3" evidence="2">
    <location>
        <begin position="40"/>
        <end position="380"/>
    </location>
</feature>
<feature type="transmembrane region" description="Helical" evidence="1">
    <location>
        <begin position="84"/>
        <end position="106"/>
    </location>
</feature>
<feature type="transmembrane region" description="Helical" evidence="1">
    <location>
        <begin position="402"/>
        <end position="421"/>
    </location>
</feature>
<dbReference type="AlphaFoldDB" id="A0A7I9UW06"/>
<dbReference type="Pfam" id="PF01757">
    <property type="entry name" value="Acyl_transf_3"/>
    <property type="match status" value="1"/>
</dbReference>
<proteinExistence type="predicted"/>
<keyword evidence="4" id="KW-1185">Reference proteome</keyword>
<evidence type="ECO:0000256" key="1">
    <source>
        <dbReference type="SAM" id="Phobius"/>
    </source>
</evidence>
<feature type="transmembrane region" description="Helical" evidence="1">
    <location>
        <begin position="362"/>
        <end position="381"/>
    </location>
</feature>
<evidence type="ECO:0000259" key="2">
    <source>
        <dbReference type="Pfam" id="PF01757"/>
    </source>
</evidence>
<feature type="transmembrane region" description="Helical" evidence="1">
    <location>
        <begin position="46"/>
        <end position="72"/>
    </location>
</feature>
<evidence type="ECO:0000313" key="4">
    <source>
        <dbReference type="Proteomes" id="UP000444980"/>
    </source>
</evidence>
<protein>
    <submittedName>
        <fullName evidence="3">Acetyltransferase</fullName>
    </submittedName>
</protein>
<feature type="transmembrane region" description="Helical" evidence="1">
    <location>
        <begin position="127"/>
        <end position="149"/>
    </location>
</feature>
<feature type="transmembrane region" description="Helical" evidence="1">
    <location>
        <begin position="217"/>
        <end position="236"/>
    </location>
</feature>
<feature type="transmembrane region" description="Helical" evidence="1">
    <location>
        <begin position="161"/>
        <end position="178"/>
    </location>
</feature>
<gene>
    <name evidence="3" type="ORF">nbrc107697_13970</name>
</gene>
<keyword evidence="1" id="KW-1133">Transmembrane helix</keyword>
<dbReference type="InterPro" id="IPR002656">
    <property type="entry name" value="Acyl_transf_3_dom"/>
</dbReference>
<comment type="caution">
    <text evidence="3">The sequence shown here is derived from an EMBL/GenBank/DDBJ whole genome shotgun (WGS) entry which is preliminary data.</text>
</comment>
<evidence type="ECO:0000313" key="3">
    <source>
        <dbReference type="EMBL" id="GED97358.1"/>
    </source>
</evidence>
<accession>A0A7I9UW06</accession>
<dbReference type="OrthoDB" id="8206682at2"/>
<feature type="transmembrane region" description="Helical" evidence="1">
    <location>
        <begin position="314"/>
        <end position="342"/>
    </location>
</feature>
<feature type="transmembrane region" description="Helical" evidence="1">
    <location>
        <begin position="190"/>
        <end position="211"/>
    </location>
</feature>
<dbReference type="GO" id="GO:0016747">
    <property type="term" value="F:acyltransferase activity, transferring groups other than amino-acyl groups"/>
    <property type="evidence" value="ECO:0007669"/>
    <property type="project" value="InterPro"/>
</dbReference>
<name>A0A7I9UW06_9ACTN</name>
<organism evidence="3 4">
    <name type="scientific">Gordonia crocea</name>
    <dbReference type="NCBI Taxonomy" id="589162"/>
    <lineage>
        <taxon>Bacteria</taxon>
        <taxon>Bacillati</taxon>
        <taxon>Actinomycetota</taxon>
        <taxon>Actinomycetes</taxon>
        <taxon>Mycobacteriales</taxon>
        <taxon>Gordoniaceae</taxon>
        <taxon>Gordonia</taxon>
    </lineage>
</organism>
<keyword evidence="1" id="KW-0472">Membrane</keyword>
<dbReference type="RefSeq" id="WP_161926693.1">
    <property type="nucleotide sequence ID" value="NZ_BJOU01000001.1"/>
</dbReference>
<keyword evidence="1" id="KW-0812">Transmembrane</keyword>
<feature type="transmembrane region" description="Helical" evidence="1">
    <location>
        <begin position="285"/>
        <end position="302"/>
    </location>
</feature>
<dbReference type="Proteomes" id="UP000444980">
    <property type="component" value="Unassembled WGS sequence"/>
</dbReference>
<sequence>MSASTSPRPTLLSRVCAYTAAVFPSANRVARDTPTERDRAVDVARIASLLVVMFGHCFLVLATLTGSSLWVGNVLGEMPALRPITWILQVMPLFFLAGATSAAYGLDRAAPRRQPWGLWLFTRAQRLCRPVFVYLALWSLALAATRVILGPTAGAQLGEQCVALLWFIGVYLAVLAFVPALTRLSSPRSFAVLVVALLGLAAVADAARIRFDSLVPGMPNFLIVWLIPVVIGVAYSRRYLTTATALVMAAAAFVATIVLVAAGPYELALVVTGNETMSNVTPPTLVLGLHCVWMSLLFVAAADRIGRWAQRPHVWRWVAIGNGGAMTLYLWHIPAIVAAILILHTAGLDVYSPEQAGFWPLMALRALVFAVVMTLVFAALLPVEHRRLPWWDDRVTAAGGRAVAMGALVCAGGVAILLMAKQSLGDPVGWAALVVFVVTLGSARAVASARMEPQLVRDDREYEEPLARASSAESSPVPAE</sequence>